<keyword evidence="3" id="KW-0378">Hydrolase</keyword>
<feature type="signal peptide" evidence="1">
    <location>
        <begin position="1"/>
        <end position="20"/>
    </location>
</feature>
<gene>
    <name evidence="3" type="ORF">FBZ93_11219</name>
</gene>
<dbReference type="GO" id="GO:0016787">
    <property type="term" value="F:hydrolase activity"/>
    <property type="evidence" value="ECO:0007669"/>
    <property type="project" value="UniProtKB-KW"/>
</dbReference>
<dbReference type="RefSeq" id="WP_246667684.1">
    <property type="nucleotide sequence ID" value="NZ_VITY01000012.1"/>
</dbReference>
<dbReference type="InterPro" id="IPR029058">
    <property type="entry name" value="AB_hydrolase_fold"/>
</dbReference>
<proteinExistence type="predicted"/>
<dbReference type="Pfam" id="PF01738">
    <property type="entry name" value="DLH"/>
    <property type="match status" value="1"/>
</dbReference>
<evidence type="ECO:0000259" key="2">
    <source>
        <dbReference type="Pfam" id="PF01738"/>
    </source>
</evidence>
<dbReference type="PANTHER" id="PTHR22946">
    <property type="entry name" value="DIENELACTONE HYDROLASE DOMAIN-CONTAINING PROTEIN-RELATED"/>
    <property type="match status" value="1"/>
</dbReference>
<evidence type="ECO:0000313" key="3">
    <source>
        <dbReference type="EMBL" id="TWB91952.1"/>
    </source>
</evidence>
<evidence type="ECO:0000313" key="4">
    <source>
        <dbReference type="Proteomes" id="UP000321304"/>
    </source>
</evidence>
<dbReference type="InterPro" id="IPR002925">
    <property type="entry name" value="Dienelactn_hydro"/>
</dbReference>
<protein>
    <submittedName>
        <fullName evidence="3">Dienelactone hydrolase</fullName>
    </submittedName>
</protein>
<dbReference type="Proteomes" id="UP000321304">
    <property type="component" value="Unassembled WGS sequence"/>
</dbReference>
<dbReference type="InterPro" id="IPR050261">
    <property type="entry name" value="FrsA_esterase"/>
</dbReference>
<dbReference type="SUPFAM" id="SSF53474">
    <property type="entry name" value="alpha/beta-Hydrolases"/>
    <property type="match status" value="1"/>
</dbReference>
<organism evidence="3 4">
    <name type="scientific">Bradyrhizobium macuxiense</name>
    <dbReference type="NCBI Taxonomy" id="1755647"/>
    <lineage>
        <taxon>Bacteria</taxon>
        <taxon>Pseudomonadati</taxon>
        <taxon>Pseudomonadota</taxon>
        <taxon>Alphaproteobacteria</taxon>
        <taxon>Hyphomicrobiales</taxon>
        <taxon>Nitrobacteraceae</taxon>
        <taxon>Bradyrhizobium</taxon>
    </lineage>
</organism>
<keyword evidence="1" id="KW-0732">Signal</keyword>
<sequence length="264" mass="28359">MRTIIVGALCAIAMVASAHAAVKEEPVTYTDGETTMKGFVVYDDATQAKRPGIVMVPEWWGITPHMHSEARKFAEQGYVAFIADMYGDGKTADNPKDAGALSGAVMKNAKVMEQRFNAAREQLAKQPPVNPQRIGAAGYCFGGAVVLNMARTGADLAAVAVFHALLGPNTPAPAPGTVKAKILILNGADDPFVKREQYDALKKDFDAAKADYRIIEYPGAVHAFTNPESTELGKKFNLPLRYDAKADQESKAEAAKLFAANLKK</sequence>
<dbReference type="STRING" id="1755647.AS156_16875"/>
<dbReference type="Gene3D" id="3.40.50.1820">
    <property type="entry name" value="alpha/beta hydrolase"/>
    <property type="match status" value="1"/>
</dbReference>
<dbReference type="AlphaFoldDB" id="A0A560L9F3"/>
<dbReference type="PANTHER" id="PTHR22946:SF0">
    <property type="entry name" value="DIENELACTONE HYDROLASE DOMAIN-CONTAINING PROTEIN"/>
    <property type="match status" value="1"/>
</dbReference>
<comment type="caution">
    <text evidence="3">The sequence shown here is derived from an EMBL/GenBank/DDBJ whole genome shotgun (WGS) entry which is preliminary data.</text>
</comment>
<feature type="domain" description="Dienelactone hydrolase" evidence="2">
    <location>
        <begin position="46"/>
        <end position="260"/>
    </location>
</feature>
<feature type="chain" id="PRO_5021747479" evidence="1">
    <location>
        <begin position="21"/>
        <end position="264"/>
    </location>
</feature>
<keyword evidence="4" id="KW-1185">Reference proteome</keyword>
<dbReference type="EMBL" id="VITY01000012">
    <property type="protein sequence ID" value="TWB91952.1"/>
    <property type="molecule type" value="Genomic_DNA"/>
</dbReference>
<name>A0A560L9F3_9BRAD</name>
<accession>A0A560L9F3</accession>
<evidence type="ECO:0000256" key="1">
    <source>
        <dbReference type="SAM" id="SignalP"/>
    </source>
</evidence>
<reference evidence="3 4" key="1">
    <citation type="submission" date="2019-06" db="EMBL/GenBank/DDBJ databases">
        <title>Genomic Encyclopedia of Type Strains, Phase IV (KMG-V): Genome sequencing to study the core and pangenomes of soil and plant-associated prokaryotes.</title>
        <authorList>
            <person name="Whitman W."/>
        </authorList>
    </citation>
    <scope>NUCLEOTIDE SEQUENCE [LARGE SCALE GENOMIC DNA]</scope>
    <source>
        <strain evidence="3 4">BR 10355</strain>
    </source>
</reference>